<dbReference type="InterPro" id="IPR011990">
    <property type="entry name" value="TPR-like_helical_dom_sf"/>
</dbReference>
<keyword evidence="2" id="KW-0238">DNA-binding</keyword>
<dbReference type="InterPro" id="IPR051677">
    <property type="entry name" value="AfsR-DnrI-RedD_regulator"/>
</dbReference>
<dbReference type="SMART" id="SM01043">
    <property type="entry name" value="BTAD"/>
    <property type="match status" value="1"/>
</dbReference>
<dbReference type="GO" id="GO:0003677">
    <property type="term" value="F:DNA binding"/>
    <property type="evidence" value="ECO:0007669"/>
    <property type="project" value="UniProtKB-KW"/>
</dbReference>
<evidence type="ECO:0000313" key="3">
    <source>
        <dbReference type="Proteomes" id="UP000198588"/>
    </source>
</evidence>
<dbReference type="EMBL" id="FMXM01000014">
    <property type="protein sequence ID" value="SDA89977.1"/>
    <property type="molecule type" value="Genomic_DNA"/>
</dbReference>
<dbReference type="InterPro" id="IPR016032">
    <property type="entry name" value="Sig_transdc_resp-reg_C-effctor"/>
</dbReference>
<reference evidence="2 3" key="1">
    <citation type="submission" date="2016-10" db="EMBL/GenBank/DDBJ databases">
        <authorList>
            <person name="de Groot N.N."/>
        </authorList>
    </citation>
    <scope>NUCLEOTIDE SEQUENCE [LARGE SCALE GENOMIC DNA]</scope>
    <source>
        <strain evidence="2 3">CGMCC 1.12097</strain>
    </source>
</reference>
<dbReference type="Gene3D" id="1.10.10.10">
    <property type="entry name" value="Winged helix-like DNA-binding domain superfamily/Winged helix DNA-binding domain"/>
    <property type="match status" value="1"/>
</dbReference>
<organism evidence="2 3">
    <name type="scientific">Mesorhizobium qingshengii</name>
    <dbReference type="NCBI Taxonomy" id="1165689"/>
    <lineage>
        <taxon>Bacteria</taxon>
        <taxon>Pseudomonadati</taxon>
        <taxon>Pseudomonadota</taxon>
        <taxon>Alphaproteobacteria</taxon>
        <taxon>Hyphomicrobiales</taxon>
        <taxon>Phyllobacteriaceae</taxon>
        <taxon>Mesorhizobium</taxon>
    </lineage>
</organism>
<dbReference type="SUPFAM" id="SSF46894">
    <property type="entry name" value="C-terminal effector domain of the bipartite response regulators"/>
    <property type="match status" value="1"/>
</dbReference>
<dbReference type="PANTHER" id="PTHR35807">
    <property type="entry name" value="TRANSCRIPTIONAL REGULATOR REDD-RELATED"/>
    <property type="match status" value="1"/>
</dbReference>
<proteinExistence type="predicted"/>
<dbReference type="AlphaFoldDB" id="A0A1G5Z5W6"/>
<evidence type="ECO:0000313" key="2">
    <source>
        <dbReference type="EMBL" id="SDA89977.1"/>
    </source>
</evidence>
<dbReference type="PANTHER" id="PTHR35807:SF2">
    <property type="entry name" value="TRANSCRIPTIONAL ACTIVATOR DOMAIN"/>
    <property type="match status" value="1"/>
</dbReference>
<dbReference type="Proteomes" id="UP000198588">
    <property type="component" value="Unassembled WGS sequence"/>
</dbReference>
<dbReference type="STRING" id="1165689.SAMN02927914_04245"/>
<dbReference type="InterPro" id="IPR005158">
    <property type="entry name" value="BTAD"/>
</dbReference>
<dbReference type="Pfam" id="PF03704">
    <property type="entry name" value="BTAD"/>
    <property type="match status" value="1"/>
</dbReference>
<accession>A0A1G5Z5W6</accession>
<dbReference type="Gene3D" id="1.25.40.10">
    <property type="entry name" value="Tetratricopeptide repeat domain"/>
    <property type="match status" value="2"/>
</dbReference>
<feature type="domain" description="Bacterial transcriptional activator" evidence="1">
    <location>
        <begin position="107"/>
        <end position="231"/>
    </location>
</feature>
<protein>
    <submittedName>
        <fullName evidence="2">DNA-binding transcriptional activator of the SARP family</fullName>
    </submittedName>
</protein>
<gene>
    <name evidence="2" type="ORF">SAMN02927914_04245</name>
</gene>
<dbReference type="GO" id="GO:0006355">
    <property type="term" value="P:regulation of DNA-templated transcription"/>
    <property type="evidence" value="ECO:0007669"/>
    <property type="project" value="InterPro"/>
</dbReference>
<evidence type="ECO:0000259" key="1">
    <source>
        <dbReference type="SMART" id="SM01043"/>
    </source>
</evidence>
<dbReference type="InterPro" id="IPR036388">
    <property type="entry name" value="WH-like_DNA-bd_sf"/>
</dbReference>
<dbReference type="SUPFAM" id="SSF48452">
    <property type="entry name" value="TPR-like"/>
    <property type="match status" value="2"/>
</dbReference>
<sequence>MLKGLRVRVQIQLLGGFSVGLDGQVIPAAAWRRDRGAALVKLLAVTRSHRIHREQLMEAFWPDLDPEAAGANLRKAIHFARRALGAHDLIEQTADVITLAPAADLEIDLEAFEAAAKLALRGSDPAACEMAADLYAGDLLPDDPYVDWFETPRQALRQRYADVLRAGRLWQRLIALDPADEQAQCALMQAALDAGNRAEAIRLFNQLSESLRIDLGVGPGAETVKLYEKALAVPSIDPVGLSDRIRASLAWGLLHLQSGDFAKAAQVGRETRELAMGAGLAREVGEASALIGLVAHMQGQWRELFRAEFIEWVRAKPAFVSNVFDGHLCLAEFCLCSAKGHHDIAASARELLSVAEGAGSLAGRGLASLVLGEAALFSGQLGEAERMLTEAEKLYTQVGAVAGRVLALQRLTELALARGQKWQAGRLIRRATTLAQSSWLAPHLLISLKGLEVRAASAPEKIAATIQEGDRMLSTGHSCQPCSMTFRTAAAVALAEAGEVEQVNRRLDEAERVAGMWNGGPWVAAVWEARGVQRRAERSENRAMAAFEEAASRFAALGRPIDEARCLERMTTPG</sequence>
<name>A0A1G5Z5W6_9HYPH</name>